<sequence length="195" mass="21822">MTWVSMYGSQEKWGSVLIVTTSILGLATLFCFVMMLLGIARKRAHGGPKMELLVGQEGRYVETRSHNIYNLSKTVLIGVKNSGSTLLTNCKLEFEATDKDSGKQETWRRDGPFSLYVGEERLISLAMYGEPVPPHPQGTDRIQLSALPSSNFWRPPALPLAGGVVKVRAFSSETPPCELYCKLWVENEKLKWEKV</sequence>
<gene>
    <name evidence="2" type="ORF">RB24_09900</name>
</gene>
<dbReference type="EMBL" id="JUGD01000011">
    <property type="protein sequence ID" value="RAM64942.1"/>
    <property type="molecule type" value="Genomic_DNA"/>
</dbReference>
<evidence type="ECO:0000313" key="2">
    <source>
        <dbReference type="EMBL" id="RAM64942.1"/>
    </source>
</evidence>
<proteinExistence type="predicted"/>
<feature type="transmembrane region" description="Helical" evidence="1">
    <location>
        <begin position="16"/>
        <end position="40"/>
    </location>
</feature>
<reference evidence="2 3" key="1">
    <citation type="submission" date="2014-12" db="EMBL/GenBank/DDBJ databases">
        <title>Complete genome sequence of Herbaspirillum rubrisubalbicans Os38.</title>
        <authorList>
            <person name="Chen M."/>
            <person name="An Q."/>
        </authorList>
    </citation>
    <scope>NUCLEOTIDE SEQUENCE [LARGE SCALE GENOMIC DNA]</scope>
    <source>
        <strain evidence="2 3">Os38</strain>
    </source>
</reference>
<keyword evidence="1" id="KW-0812">Transmembrane</keyword>
<organism evidence="2 3">
    <name type="scientific">Herbaspirillum rubrisubalbicans</name>
    <dbReference type="NCBI Taxonomy" id="80842"/>
    <lineage>
        <taxon>Bacteria</taxon>
        <taxon>Pseudomonadati</taxon>
        <taxon>Pseudomonadota</taxon>
        <taxon>Betaproteobacteria</taxon>
        <taxon>Burkholderiales</taxon>
        <taxon>Oxalobacteraceae</taxon>
        <taxon>Herbaspirillum</taxon>
    </lineage>
</organism>
<comment type="caution">
    <text evidence="2">The sequence shown here is derived from an EMBL/GenBank/DDBJ whole genome shotgun (WGS) entry which is preliminary data.</text>
</comment>
<keyword evidence="1" id="KW-1133">Transmembrane helix</keyword>
<keyword evidence="1" id="KW-0472">Membrane</keyword>
<name>A0ABX9C3C1_9BURK</name>
<keyword evidence="3" id="KW-1185">Reference proteome</keyword>
<evidence type="ECO:0000256" key="1">
    <source>
        <dbReference type="SAM" id="Phobius"/>
    </source>
</evidence>
<accession>A0ABX9C3C1</accession>
<protein>
    <recommendedName>
        <fullName evidence="4">DUF4352 domain-containing protein</fullName>
    </recommendedName>
</protein>
<evidence type="ECO:0000313" key="3">
    <source>
        <dbReference type="Proteomes" id="UP000248631"/>
    </source>
</evidence>
<dbReference type="Proteomes" id="UP000248631">
    <property type="component" value="Unassembled WGS sequence"/>
</dbReference>
<evidence type="ECO:0008006" key="4">
    <source>
        <dbReference type="Google" id="ProtNLM"/>
    </source>
</evidence>